<proteinExistence type="inferred from homology"/>
<dbReference type="PANTHER" id="PTHR48081:SF8">
    <property type="entry name" value="ALPHA_BETA HYDROLASE FOLD-3 DOMAIN-CONTAINING PROTEIN-RELATED"/>
    <property type="match status" value="1"/>
</dbReference>
<keyword evidence="7" id="KW-1185">Reference proteome</keyword>
<dbReference type="Pfam" id="PF07859">
    <property type="entry name" value="Abhydrolase_3"/>
    <property type="match status" value="1"/>
</dbReference>
<dbReference type="InterPro" id="IPR050300">
    <property type="entry name" value="GDXG_lipolytic_enzyme"/>
</dbReference>
<evidence type="ECO:0000256" key="2">
    <source>
        <dbReference type="ARBA" id="ARBA00022801"/>
    </source>
</evidence>
<dbReference type="InterPro" id="IPR002168">
    <property type="entry name" value="Lipase_GDXG_HIS_AS"/>
</dbReference>
<dbReference type="AlphaFoldDB" id="A0A410WRD7"/>
<dbReference type="GeneID" id="95374077"/>
<dbReference type="EMBL" id="CP026520">
    <property type="protein sequence ID" value="QAV16988.1"/>
    <property type="molecule type" value="Genomic_DNA"/>
</dbReference>
<dbReference type="KEGG" id="pchi:PC41400_04515"/>
<dbReference type="InterPro" id="IPR029058">
    <property type="entry name" value="AB_hydrolase_fold"/>
</dbReference>
<dbReference type="PROSITE" id="PS01173">
    <property type="entry name" value="LIPASE_GDXG_HIS"/>
    <property type="match status" value="1"/>
</dbReference>
<dbReference type="OrthoDB" id="9815425at2"/>
<evidence type="ECO:0000313" key="5">
    <source>
        <dbReference type="EMBL" id="QAV16988.1"/>
    </source>
</evidence>
<dbReference type="GO" id="GO:0016787">
    <property type="term" value="F:hydrolase activity"/>
    <property type="evidence" value="ECO:0007669"/>
    <property type="project" value="UniProtKB-KW"/>
</dbReference>
<evidence type="ECO:0000313" key="6">
    <source>
        <dbReference type="Proteomes" id="UP000288943"/>
    </source>
</evidence>
<evidence type="ECO:0000256" key="1">
    <source>
        <dbReference type="ARBA" id="ARBA00010515"/>
    </source>
</evidence>
<evidence type="ECO:0000313" key="7">
    <source>
        <dbReference type="Proteomes" id="UP001527202"/>
    </source>
</evidence>
<keyword evidence="2 5" id="KW-0378">Hydrolase</keyword>
<dbReference type="Proteomes" id="UP000288943">
    <property type="component" value="Chromosome"/>
</dbReference>
<comment type="similarity">
    <text evidence="1">Belongs to the 'GDXG' lipolytic enzyme family.</text>
</comment>
<protein>
    <submittedName>
        <fullName evidence="5">Alpha/beta hydrolase</fullName>
    </submittedName>
</protein>
<feature type="domain" description="Alpha/beta hydrolase fold-3" evidence="3">
    <location>
        <begin position="77"/>
        <end position="284"/>
    </location>
</feature>
<evidence type="ECO:0000313" key="4">
    <source>
        <dbReference type="EMBL" id="MCY9598451.1"/>
    </source>
</evidence>
<dbReference type="Proteomes" id="UP001527202">
    <property type="component" value="Unassembled WGS sequence"/>
</dbReference>
<reference evidence="5 6" key="1">
    <citation type="submission" date="2018-01" db="EMBL/GenBank/DDBJ databases">
        <title>The whole genome sequencing and assembly of Paenibacillus chitinolyticus KCCM 41400 strain.</title>
        <authorList>
            <person name="Kim J.-Y."/>
            <person name="Park M.-K."/>
            <person name="Lee Y.-J."/>
            <person name="Yi H."/>
            <person name="Bahn Y.-S."/>
            <person name="Kim J.F."/>
            <person name="Lee D.-W."/>
        </authorList>
    </citation>
    <scope>NUCLEOTIDE SEQUENCE [LARGE SCALE GENOMIC DNA]</scope>
    <source>
        <strain evidence="5 6">KCCM 41400</strain>
    </source>
</reference>
<dbReference type="SUPFAM" id="SSF53474">
    <property type="entry name" value="alpha/beta-Hydrolases"/>
    <property type="match status" value="1"/>
</dbReference>
<gene>
    <name evidence="4" type="ORF">M5X16_22125</name>
    <name evidence="5" type="ORF">PC41400_04515</name>
</gene>
<sequence length="313" mass="34705">MPVEPRIAMMLKQMNSHPLPSWEDLRPEDLRKGTGNAAFTFGVEEVKQVEDRKLPLKGRDIPIRIYTPEGRCPWPAFVFFHGGGFVVGDLESHDSICRNLANSVHARVISVDYRLAPEHKFPAAVDDAYDALQWIASHPDEFGIDPARIAVGGDSAGGALAAVSCIKSKEAGGPEIVYQLLCYPAAGFLEEDPASLRENKEGYLLTVGMMEWFSKQYLNTEEEIRNPYAYPIHYKDFGGLPPAMIVTAQYDPLRDSGKAYADKLIGAGVEVTYKNYETLIHGFANFHKFVPAAQEALDEMASQLRLALGTDKR</sequence>
<dbReference type="EMBL" id="JAMDMJ010000031">
    <property type="protein sequence ID" value="MCY9598451.1"/>
    <property type="molecule type" value="Genomic_DNA"/>
</dbReference>
<dbReference type="RefSeq" id="WP_042231928.1">
    <property type="nucleotide sequence ID" value="NZ_CP026520.1"/>
</dbReference>
<accession>A0A410WRD7</accession>
<dbReference type="InterPro" id="IPR013094">
    <property type="entry name" value="AB_hydrolase_3"/>
</dbReference>
<reference evidence="4 7" key="2">
    <citation type="submission" date="2022-05" db="EMBL/GenBank/DDBJ databases">
        <title>Genome Sequencing of Bee-Associated Microbes.</title>
        <authorList>
            <person name="Dunlap C."/>
        </authorList>
    </citation>
    <scope>NUCLEOTIDE SEQUENCE [LARGE SCALE GENOMIC DNA]</scope>
    <source>
        <strain evidence="4 7">NRRL B-23120</strain>
    </source>
</reference>
<organism evidence="5 6">
    <name type="scientific">Paenibacillus chitinolyticus</name>
    <dbReference type="NCBI Taxonomy" id="79263"/>
    <lineage>
        <taxon>Bacteria</taxon>
        <taxon>Bacillati</taxon>
        <taxon>Bacillota</taxon>
        <taxon>Bacilli</taxon>
        <taxon>Bacillales</taxon>
        <taxon>Paenibacillaceae</taxon>
        <taxon>Paenibacillus</taxon>
    </lineage>
</organism>
<dbReference type="PANTHER" id="PTHR48081">
    <property type="entry name" value="AB HYDROLASE SUPERFAMILY PROTEIN C4A8.06C"/>
    <property type="match status" value="1"/>
</dbReference>
<evidence type="ECO:0000259" key="3">
    <source>
        <dbReference type="Pfam" id="PF07859"/>
    </source>
</evidence>
<dbReference type="FunFam" id="3.40.50.1820:FF:000089">
    <property type="entry name" value="Alpha/beta hydrolase"/>
    <property type="match status" value="1"/>
</dbReference>
<name>A0A410WRD7_9BACL</name>
<dbReference type="Gene3D" id="3.40.50.1820">
    <property type="entry name" value="alpha/beta hydrolase"/>
    <property type="match status" value="1"/>
</dbReference>